<feature type="transmembrane region" description="Helical" evidence="1">
    <location>
        <begin position="279"/>
        <end position="295"/>
    </location>
</feature>
<dbReference type="Proteomes" id="UP000549457">
    <property type="component" value="Unassembled WGS sequence"/>
</dbReference>
<keyword evidence="1" id="KW-0472">Membrane</keyword>
<dbReference type="EMBL" id="JACHFM010000002">
    <property type="protein sequence ID" value="MBB5222049.1"/>
    <property type="molecule type" value="Genomic_DNA"/>
</dbReference>
<dbReference type="InterPro" id="IPR037185">
    <property type="entry name" value="EmrE-like"/>
</dbReference>
<dbReference type="Gene3D" id="1.10.3730.20">
    <property type="match status" value="1"/>
</dbReference>
<dbReference type="SUPFAM" id="SSF103481">
    <property type="entry name" value="Multidrug resistance efflux transporter EmrE"/>
    <property type="match status" value="2"/>
</dbReference>
<reference evidence="2 3" key="1">
    <citation type="submission" date="2020-08" db="EMBL/GenBank/DDBJ databases">
        <title>Genomic Encyclopedia of Type Strains, Phase IV (KMG-IV): sequencing the most valuable type-strain genomes for metagenomic binning, comparative biology and taxonomic classification.</title>
        <authorList>
            <person name="Goeker M."/>
        </authorList>
    </citation>
    <scope>NUCLEOTIDE SEQUENCE [LARGE SCALE GENOMIC DNA]</scope>
    <source>
        <strain evidence="2 3">DSM 101730</strain>
    </source>
</reference>
<sequence>MPLWVLISVASAFLQNGRTALQKTLTPRVGIVGATYARFLFAAPWAVAVVLALLWYRGIGLPRIGVTFVLWALVGAVAQIAGTLLLLHLFSLRNYAVGNTFARTETVQSALLGLILLGDRMHVLAVAGILVSLAGLVLLSASRGLAGGAMNRAAALGLTCGASFAVAAIGYRAASLSLPETGEFLIRPAVTLAFVTIAQSVMLTVWIWRRGEGGIRAVLREWRLESLVGAAGMLASLGWFTAFTMVPVAQVKAVGQVELVFNWLTARFAFGERPSLRETTGITLVCAGIVLLVLGA</sequence>
<proteinExistence type="predicted"/>
<evidence type="ECO:0000313" key="3">
    <source>
        <dbReference type="Proteomes" id="UP000549457"/>
    </source>
</evidence>
<organism evidence="2 3">
    <name type="scientific">Amaricoccus macauensis</name>
    <dbReference type="NCBI Taxonomy" id="57001"/>
    <lineage>
        <taxon>Bacteria</taxon>
        <taxon>Pseudomonadati</taxon>
        <taxon>Pseudomonadota</taxon>
        <taxon>Alphaproteobacteria</taxon>
        <taxon>Rhodobacterales</taxon>
        <taxon>Paracoccaceae</taxon>
        <taxon>Amaricoccus</taxon>
    </lineage>
</organism>
<evidence type="ECO:0000313" key="2">
    <source>
        <dbReference type="EMBL" id="MBB5222049.1"/>
    </source>
</evidence>
<feature type="transmembrane region" description="Helical" evidence="1">
    <location>
        <begin position="185"/>
        <end position="207"/>
    </location>
</feature>
<evidence type="ECO:0000256" key="1">
    <source>
        <dbReference type="SAM" id="Phobius"/>
    </source>
</evidence>
<protein>
    <submittedName>
        <fullName evidence="2">Drug/metabolite transporter (DMT)-like permease</fullName>
    </submittedName>
</protein>
<feature type="transmembrane region" description="Helical" evidence="1">
    <location>
        <begin position="35"/>
        <end position="56"/>
    </location>
</feature>
<feature type="transmembrane region" description="Helical" evidence="1">
    <location>
        <begin position="153"/>
        <end position="173"/>
    </location>
</feature>
<gene>
    <name evidence="2" type="ORF">HNP73_001985</name>
</gene>
<dbReference type="AlphaFoldDB" id="A0A840SGE9"/>
<feature type="transmembrane region" description="Helical" evidence="1">
    <location>
        <begin position="121"/>
        <end position="141"/>
    </location>
</feature>
<comment type="caution">
    <text evidence="2">The sequence shown here is derived from an EMBL/GenBank/DDBJ whole genome shotgun (WGS) entry which is preliminary data.</text>
</comment>
<name>A0A840SGE9_9RHOB</name>
<feature type="transmembrane region" description="Helical" evidence="1">
    <location>
        <begin position="227"/>
        <end position="249"/>
    </location>
</feature>
<feature type="transmembrane region" description="Helical" evidence="1">
    <location>
        <begin position="68"/>
        <end position="90"/>
    </location>
</feature>
<keyword evidence="1" id="KW-0812">Transmembrane</keyword>
<keyword evidence="3" id="KW-1185">Reference proteome</keyword>
<dbReference type="RefSeq" id="WP_184148473.1">
    <property type="nucleotide sequence ID" value="NZ_JACHFM010000002.1"/>
</dbReference>
<keyword evidence="1" id="KW-1133">Transmembrane helix</keyword>
<accession>A0A840SGE9</accession>